<reference evidence="2 3" key="1">
    <citation type="submission" date="2014-04" db="EMBL/GenBank/DDBJ databases">
        <title>Evolutionary Origins and Diversification of the Mycorrhizal Mutualists.</title>
        <authorList>
            <consortium name="DOE Joint Genome Institute"/>
            <consortium name="Mycorrhizal Genomics Consortium"/>
            <person name="Kohler A."/>
            <person name="Kuo A."/>
            <person name="Nagy L.G."/>
            <person name="Floudas D."/>
            <person name="Copeland A."/>
            <person name="Barry K.W."/>
            <person name="Cichocki N."/>
            <person name="Veneault-Fourrey C."/>
            <person name="LaButti K."/>
            <person name="Lindquist E.A."/>
            <person name="Lipzen A."/>
            <person name="Lundell T."/>
            <person name="Morin E."/>
            <person name="Murat C."/>
            <person name="Riley R."/>
            <person name="Ohm R."/>
            <person name="Sun H."/>
            <person name="Tunlid A."/>
            <person name="Henrissat B."/>
            <person name="Grigoriev I.V."/>
            <person name="Hibbett D.S."/>
            <person name="Martin F."/>
        </authorList>
    </citation>
    <scope>NUCLEOTIDE SEQUENCE [LARGE SCALE GENOMIC DNA]</scope>
    <source>
        <strain evidence="2 3">FD-317 M1</strain>
    </source>
</reference>
<feature type="transmembrane region" description="Helical" evidence="1">
    <location>
        <begin position="94"/>
        <end position="116"/>
    </location>
</feature>
<feature type="transmembrane region" description="Helical" evidence="1">
    <location>
        <begin position="168"/>
        <end position="188"/>
    </location>
</feature>
<keyword evidence="1" id="KW-0812">Transmembrane</keyword>
<organism evidence="2 3">
    <name type="scientific">Collybiopsis luxurians FD-317 M1</name>
    <dbReference type="NCBI Taxonomy" id="944289"/>
    <lineage>
        <taxon>Eukaryota</taxon>
        <taxon>Fungi</taxon>
        <taxon>Dikarya</taxon>
        <taxon>Basidiomycota</taxon>
        <taxon>Agaricomycotina</taxon>
        <taxon>Agaricomycetes</taxon>
        <taxon>Agaricomycetidae</taxon>
        <taxon>Agaricales</taxon>
        <taxon>Marasmiineae</taxon>
        <taxon>Omphalotaceae</taxon>
        <taxon>Collybiopsis</taxon>
        <taxon>Collybiopsis luxurians</taxon>
    </lineage>
</organism>
<accession>A0A0D0BH20</accession>
<dbReference type="HOGENOM" id="CLU_060549_3_1_1"/>
<keyword evidence="3" id="KW-1185">Reference proteome</keyword>
<feature type="transmembrane region" description="Helical" evidence="1">
    <location>
        <begin position="62"/>
        <end position="82"/>
    </location>
</feature>
<keyword evidence="1" id="KW-0472">Membrane</keyword>
<feature type="transmembrane region" description="Helical" evidence="1">
    <location>
        <begin position="22"/>
        <end position="42"/>
    </location>
</feature>
<sequence length="345" mass="37904">MSNATVSAFSPAIPFHLLPPEIAYQCQIDTYIVAGTLAIFIWDVLSNLSDDWRLFRPTKNNFVLAAYVISRISSLAYVAGRMVEMTYPVGNCKLMDTIIGCFFPAGIAGSCVLFFLRARAIYRSQKYMVALFAFLWVSVLAACLTIPFGTSALNIGDTPYCINIFFKGFTAASVIVPTIYDTVIFLAISYKLMSNSRSLAPDQSFRDRILGTNLPGFSRAMLQNGQKYYLVTLLSNLATILLAYAPVDPAYRNVLALPNTMLTNVMACYVYRKMVLCKGRDPEDIMDGLIIPTAQNTLPSTADCALTLGQNCNHHVTNEIVIEVISGSHNGVSTPVKSRTSNSLL</sequence>
<dbReference type="Proteomes" id="UP000053593">
    <property type="component" value="Unassembled WGS sequence"/>
</dbReference>
<dbReference type="EMBL" id="KN834821">
    <property type="protein sequence ID" value="KIK54011.1"/>
    <property type="molecule type" value="Genomic_DNA"/>
</dbReference>
<gene>
    <name evidence="2" type="ORF">GYMLUDRAFT_264861</name>
</gene>
<evidence type="ECO:0008006" key="4">
    <source>
        <dbReference type="Google" id="ProtNLM"/>
    </source>
</evidence>
<dbReference type="OrthoDB" id="3038990at2759"/>
<evidence type="ECO:0000313" key="3">
    <source>
        <dbReference type="Proteomes" id="UP000053593"/>
    </source>
</evidence>
<evidence type="ECO:0000256" key="1">
    <source>
        <dbReference type="SAM" id="Phobius"/>
    </source>
</evidence>
<name>A0A0D0BH20_9AGAR</name>
<feature type="transmembrane region" description="Helical" evidence="1">
    <location>
        <begin position="228"/>
        <end position="247"/>
    </location>
</feature>
<protein>
    <recommendedName>
        <fullName evidence="4">G-protein coupled receptors family 1 profile domain-containing protein</fullName>
    </recommendedName>
</protein>
<feature type="transmembrane region" description="Helical" evidence="1">
    <location>
        <begin position="128"/>
        <end position="148"/>
    </location>
</feature>
<feature type="transmembrane region" description="Helical" evidence="1">
    <location>
        <begin position="253"/>
        <end position="271"/>
    </location>
</feature>
<evidence type="ECO:0000313" key="2">
    <source>
        <dbReference type="EMBL" id="KIK54011.1"/>
    </source>
</evidence>
<proteinExistence type="predicted"/>
<keyword evidence="1" id="KW-1133">Transmembrane helix</keyword>
<dbReference type="AlphaFoldDB" id="A0A0D0BH20"/>